<feature type="domain" description="N-acetyltransferase" evidence="6">
    <location>
        <begin position="34"/>
        <end position="205"/>
    </location>
</feature>
<dbReference type="NCBIfam" id="NF002367">
    <property type="entry name" value="PRK01346.1-4"/>
    <property type="match status" value="1"/>
</dbReference>
<name>A0A401W4D3_STREY</name>
<gene>
    <name evidence="7" type="ORF">GKJPGBOP_03870</name>
</gene>
<keyword evidence="3 4" id="KW-0012">Acyltransferase</keyword>
<dbReference type="CDD" id="cd04301">
    <property type="entry name" value="NAT_SF"/>
    <property type="match status" value="1"/>
</dbReference>
<evidence type="ECO:0000256" key="3">
    <source>
        <dbReference type="ARBA" id="ARBA00023315"/>
    </source>
</evidence>
<accession>A0A401W4D3</accession>
<dbReference type="PROSITE" id="PS51186">
    <property type="entry name" value="GNAT"/>
    <property type="match status" value="1"/>
</dbReference>
<comment type="subunit">
    <text evidence="4">Homohexamer; trimer of dimers.</text>
</comment>
<feature type="binding site" evidence="4">
    <location>
        <begin position="110"/>
        <end position="112"/>
    </location>
    <ligand>
        <name>acetyl-CoA</name>
        <dbReference type="ChEBI" id="CHEBI:57288"/>
    </ligand>
</feature>
<evidence type="ECO:0000256" key="1">
    <source>
        <dbReference type="ARBA" id="ARBA00009213"/>
    </source>
</evidence>
<dbReference type="EMBL" id="BHZD01000001">
    <property type="protein sequence ID" value="GCD44179.1"/>
    <property type="molecule type" value="Genomic_DNA"/>
</dbReference>
<dbReference type="PANTHER" id="PTHR37817">
    <property type="entry name" value="N-ACETYLTRANSFERASE EIS"/>
    <property type="match status" value="1"/>
</dbReference>
<dbReference type="SUPFAM" id="SSF55718">
    <property type="entry name" value="SCP-like"/>
    <property type="match status" value="1"/>
</dbReference>
<feature type="binding site" evidence="4">
    <location>
        <begin position="147"/>
        <end position="148"/>
    </location>
    <ligand>
        <name>acetyl-CoA</name>
        <dbReference type="ChEBI" id="CHEBI:57288"/>
    </ligand>
</feature>
<dbReference type="Proteomes" id="UP000286746">
    <property type="component" value="Unassembled WGS sequence"/>
</dbReference>
<protein>
    <submittedName>
        <fullName evidence="7">UPF0256 protein</fullName>
    </submittedName>
</protein>
<keyword evidence="2 4" id="KW-0808">Transferase</keyword>
<dbReference type="Gene3D" id="3.40.630.30">
    <property type="match status" value="2"/>
</dbReference>
<feature type="binding site" evidence="4">
    <location>
        <begin position="118"/>
        <end position="123"/>
    </location>
    <ligand>
        <name>acetyl-CoA</name>
        <dbReference type="ChEBI" id="CHEBI:57288"/>
    </ligand>
</feature>
<dbReference type="SUPFAM" id="SSF55729">
    <property type="entry name" value="Acyl-CoA N-acyltransferases (Nat)"/>
    <property type="match status" value="1"/>
</dbReference>
<evidence type="ECO:0000256" key="4">
    <source>
        <dbReference type="HAMAP-Rule" id="MF_01812"/>
    </source>
</evidence>
<dbReference type="Pfam" id="PF17668">
    <property type="entry name" value="Acetyltransf_17"/>
    <property type="match status" value="1"/>
</dbReference>
<dbReference type="Gene3D" id="3.30.1050.10">
    <property type="entry name" value="SCP2 sterol-binding domain"/>
    <property type="match status" value="1"/>
</dbReference>
<evidence type="ECO:0000313" key="7">
    <source>
        <dbReference type="EMBL" id="GCD44179.1"/>
    </source>
</evidence>
<comment type="similarity">
    <text evidence="1 4">Belongs to the acetyltransferase Eis family.</text>
</comment>
<dbReference type="InterPro" id="IPR041380">
    <property type="entry name" value="Acetyltransf_17"/>
</dbReference>
<dbReference type="PANTHER" id="PTHR37817:SF1">
    <property type="entry name" value="N-ACETYLTRANSFERASE EIS"/>
    <property type="match status" value="1"/>
</dbReference>
<dbReference type="HAMAP" id="MF_01812">
    <property type="entry name" value="Eis"/>
    <property type="match status" value="1"/>
</dbReference>
<organism evidence="7 8">
    <name type="scientific">Streptomyces paromomycinus</name>
    <name type="common">Streptomyces rimosus subsp. paromomycinus</name>
    <dbReference type="NCBI Taxonomy" id="92743"/>
    <lineage>
        <taxon>Bacteria</taxon>
        <taxon>Bacillati</taxon>
        <taxon>Actinomycetota</taxon>
        <taxon>Actinomycetes</taxon>
        <taxon>Kitasatosporales</taxon>
        <taxon>Streptomycetaceae</taxon>
        <taxon>Streptomyces</taxon>
    </lineage>
</organism>
<evidence type="ECO:0000313" key="8">
    <source>
        <dbReference type="Proteomes" id="UP000286746"/>
    </source>
</evidence>
<dbReference type="InterPro" id="IPR051554">
    <property type="entry name" value="Acetyltransferase_Eis"/>
</dbReference>
<dbReference type="InterPro" id="IPR025559">
    <property type="entry name" value="Eis_dom"/>
</dbReference>
<sequence>MENVADVGAPKDVRPGTGTAARTGAGGGRAAAGYTFRAAAEWAEFGAVLDLAYGGHPHSPAHSAVVGALFEPKRSLVACYGGRPCATLAGYALEMTLPGGPAPVAGIGYVAVAPPHRRRGLMRELLRQALTTLHEERAEPVAVLHSTEPGIYGRFGFGLASQAVEVSVPPEARAFAGQVAAAGLTLDVVSPDEAHTAVADVYRACLPQRPGLLRRDAAWQRRAVEDEPDTRHGAGRLLCMVVSGPGGDARAYALYRLRPAWERSRPRYALSVREVFACDPAAYAFVWRSLLDTDLAGAVTAACCPVDDPLLALLDDPRSAAPTIRDQLYARAVDLDRALTARTYSAPVDVVLEVRDVMCPWNEGRWRLCAEPGGGAVCVRTGAAADLALGARDVGAVLLGGGSLAQLALAGRVAELRPGALRAASAAFRHDPAPYCPTAF</sequence>
<feature type="region of interest" description="Disordered" evidence="5">
    <location>
        <begin position="1"/>
        <end position="25"/>
    </location>
</feature>
<evidence type="ECO:0000256" key="5">
    <source>
        <dbReference type="SAM" id="MobiDB-lite"/>
    </source>
</evidence>
<dbReference type="InterPro" id="IPR036527">
    <property type="entry name" value="SCP2_sterol-bd_dom_sf"/>
</dbReference>
<feature type="active site" description="Proton donor" evidence="4">
    <location>
        <position position="152"/>
    </location>
</feature>
<dbReference type="Pfam" id="PF13527">
    <property type="entry name" value="Acetyltransf_9"/>
    <property type="match status" value="1"/>
</dbReference>
<dbReference type="InterPro" id="IPR000182">
    <property type="entry name" value="GNAT_dom"/>
</dbReference>
<dbReference type="AlphaFoldDB" id="A0A401W4D3"/>
<keyword evidence="8" id="KW-1185">Reference proteome</keyword>
<proteinExistence type="inferred from homology"/>
<dbReference type="GO" id="GO:0034069">
    <property type="term" value="F:aminoglycoside N-acetyltransferase activity"/>
    <property type="evidence" value="ECO:0007669"/>
    <property type="project" value="TreeGrafter"/>
</dbReference>
<evidence type="ECO:0000259" key="6">
    <source>
        <dbReference type="PROSITE" id="PS51186"/>
    </source>
</evidence>
<dbReference type="InterPro" id="IPR022902">
    <property type="entry name" value="NAcTrfase_Eis"/>
</dbReference>
<evidence type="ECO:0000256" key="2">
    <source>
        <dbReference type="ARBA" id="ARBA00022679"/>
    </source>
</evidence>
<reference evidence="7 8" key="1">
    <citation type="submission" date="2018-11" db="EMBL/GenBank/DDBJ databases">
        <title>Whole genome sequence of Streptomyces paromomycinus NBRC 15454(T).</title>
        <authorList>
            <person name="Komaki H."/>
            <person name="Tamura T."/>
        </authorList>
    </citation>
    <scope>NUCLEOTIDE SEQUENCE [LARGE SCALE GENOMIC DNA]</scope>
    <source>
        <strain evidence="7 8">NBRC 15454</strain>
    </source>
</reference>
<feature type="active site" description="Proton acceptor; via carboxylate" evidence="4">
    <location>
        <position position="440"/>
    </location>
</feature>
<dbReference type="Pfam" id="PF13530">
    <property type="entry name" value="SCP2_2"/>
    <property type="match status" value="1"/>
</dbReference>
<dbReference type="InterPro" id="IPR016181">
    <property type="entry name" value="Acyl_CoA_acyltransferase"/>
</dbReference>
<comment type="caution">
    <text evidence="7">The sequence shown here is derived from an EMBL/GenBank/DDBJ whole genome shotgun (WGS) entry which is preliminary data.</text>
</comment>
<dbReference type="GO" id="GO:0030649">
    <property type="term" value="P:aminoglycoside antibiotic catabolic process"/>
    <property type="evidence" value="ECO:0007669"/>
    <property type="project" value="TreeGrafter"/>
</dbReference>